<dbReference type="STRING" id="489703.SAMN04488038_1229"/>
<evidence type="ECO:0000313" key="1">
    <source>
        <dbReference type="EMBL" id="SER22099.1"/>
    </source>
</evidence>
<name>A0A1H9MF14_9GAMM</name>
<keyword evidence="2" id="KW-1185">Reference proteome</keyword>
<reference evidence="1 2" key="1">
    <citation type="submission" date="2016-10" db="EMBL/GenBank/DDBJ databases">
        <authorList>
            <person name="de Groot N.N."/>
        </authorList>
    </citation>
    <scope>NUCLEOTIDE SEQUENCE [LARGE SCALE GENOMIC DNA]</scope>
    <source>
        <strain evidence="1 2">DSM 25927</strain>
    </source>
</reference>
<gene>
    <name evidence="1" type="ORF">SAMN04488038_1229</name>
</gene>
<dbReference type="RefSeq" id="WP_093289655.1">
    <property type="nucleotide sequence ID" value="NZ_FOFS01000022.1"/>
</dbReference>
<protein>
    <submittedName>
        <fullName evidence="1">Uncharacterized protein</fullName>
    </submittedName>
</protein>
<sequence>MQARANGRRAAASTLLMLFAAAVLFGLWRVPAPPTPQEDVSLAQRPTWPYAWALAAQQQPQQAEALRAQAVALGPSERNLRTRLALRELHDWSQLSPQGREQARADLRFALQVQPQNLLRTAFSLRREQLVCALWTQGGDIAQVCANMAGVRRICDRPHTTLQLSAWCFEHGVLPAPRDD</sequence>
<dbReference type="EMBL" id="FOFS01000022">
    <property type="protein sequence ID" value="SER22099.1"/>
    <property type="molecule type" value="Genomic_DNA"/>
</dbReference>
<organism evidence="1 2">
    <name type="scientific">Solimonas aquatica</name>
    <dbReference type="NCBI Taxonomy" id="489703"/>
    <lineage>
        <taxon>Bacteria</taxon>
        <taxon>Pseudomonadati</taxon>
        <taxon>Pseudomonadota</taxon>
        <taxon>Gammaproteobacteria</taxon>
        <taxon>Nevskiales</taxon>
        <taxon>Nevskiaceae</taxon>
        <taxon>Solimonas</taxon>
    </lineage>
</organism>
<accession>A0A1H9MF14</accession>
<dbReference type="AlphaFoldDB" id="A0A1H9MF14"/>
<dbReference type="Proteomes" id="UP000199233">
    <property type="component" value="Unassembled WGS sequence"/>
</dbReference>
<proteinExistence type="predicted"/>
<evidence type="ECO:0000313" key="2">
    <source>
        <dbReference type="Proteomes" id="UP000199233"/>
    </source>
</evidence>